<name>A0A6P0H5F8_9ACTN</name>
<accession>A0A6P0H5F8</accession>
<gene>
    <name evidence="2" type="ORF">G3R41_00860</name>
    <name evidence="1" type="ORF">GCU67_00860</name>
</gene>
<proteinExistence type="predicted"/>
<evidence type="ECO:0000313" key="4">
    <source>
        <dbReference type="Proteomes" id="UP000471152"/>
    </source>
</evidence>
<evidence type="ECO:0000313" key="1">
    <source>
        <dbReference type="EMBL" id="NEK92727.1"/>
    </source>
</evidence>
<dbReference type="AlphaFoldDB" id="A0A6P0H5F8"/>
<sequence length="197" mass="21106">MCPACGREDAIRVVHGLPDPELARAAERGLVVLGGCMVIEDQAALVCRTCRHEWGSSDDPTTDEQELAALVGVRYEDVVRAVGTGWRRVDVADGGVTWFVSGRPAQVALGVGAGMVTLGAVTAGGLGDARDSGRSFSRDDLLCSPEWLAQVAEEFARARRRTFRWCPTCREPHPPEEFAGYRGVCTGCAERHHGLGG</sequence>
<dbReference type="Proteomes" id="UP000468828">
    <property type="component" value="Unassembled WGS sequence"/>
</dbReference>
<dbReference type="Proteomes" id="UP000471152">
    <property type="component" value="Unassembled WGS sequence"/>
</dbReference>
<dbReference type="EMBL" id="JAAGWB010000003">
    <property type="protein sequence ID" value="NEN49494.1"/>
    <property type="molecule type" value="Genomic_DNA"/>
</dbReference>
<dbReference type="EMBL" id="JAAGWH010000003">
    <property type="protein sequence ID" value="NEK92727.1"/>
    <property type="molecule type" value="Genomic_DNA"/>
</dbReference>
<protein>
    <submittedName>
        <fullName evidence="2">Uncharacterized protein</fullName>
    </submittedName>
</protein>
<reference evidence="1 3" key="1">
    <citation type="submission" date="2020-01" db="EMBL/GenBank/DDBJ databases">
        <title>the WGS Modestobacter muralis CPCC 204518.</title>
        <authorList>
            <person name="Jiang Z."/>
        </authorList>
    </citation>
    <scope>NUCLEOTIDE SEQUENCE [LARGE SCALE GENOMIC DNA]</scope>
    <source>
        <strain evidence="1 3">DSM 100205</strain>
    </source>
</reference>
<organism evidence="2 4">
    <name type="scientific">Modestobacter muralis</name>
    <dbReference type="NCBI Taxonomy" id="1608614"/>
    <lineage>
        <taxon>Bacteria</taxon>
        <taxon>Bacillati</taxon>
        <taxon>Actinomycetota</taxon>
        <taxon>Actinomycetes</taxon>
        <taxon>Geodermatophilales</taxon>
        <taxon>Geodermatophilaceae</taxon>
        <taxon>Modestobacter</taxon>
    </lineage>
</organism>
<comment type="caution">
    <text evidence="2">The sequence shown here is derived from an EMBL/GenBank/DDBJ whole genome shotgun (WGS) entry which is preliminary data.</text>
</comment>
<keyword evidence="3" id="KW-1185">Reference proteome</keyword>
<reference evidence="2 4" key="2">
    <citation type="submission" date="2020-02" db="EMBL/GenBank/DDBJ databases">
        <title>The WGS of Modestobacter muralis DSM 100205.</title>
        <authorList>
            <person name="Jiang Z."/>
        </authorList>
    </citation>
    <scope>NUCLEOTIDE SEQUENCE [LARGE SCALE GENOMIC DNA]</scope>
    <source>
        <strain evidence="2 4">DSM 100205</strain>
    </source>
</reference>
<evidence type="ECO:0000313" key="3">
    <source>
        <dbReference type="Proteomes" id="UP000468828"/>
    </source>
</evidence>
<evidence type="ECO:0000313" key="2">
    <source>
        <dbReference type="EMBL" id="NEN49494.1"/>
    </source>
</evidence>